<reference evidence="3" key="1">
    <citation type="submission" date="2016-11" db="UniProtKB">
        <authorList>
            <consortium name="WormBaseParasite"/>
        </authorList>
    </citation>
    <scope>IDENTIFICATION</scope>
</reference>
<dbReference type="WBParaSite" id="maker-unitig_40936-snap-gene-0.3-mRNA-1">
    <property type="protein sequence ID" value="maker-unitig_40936-snap-gene-0.3-mRNA-1"/>
    <property type="gene ID" value="maker-unitig_40936-snap-gene-0.3"/>
</dbReference>
<proteinExistence type="predicted"/>
<feature type="region of interest" description="Disordered" evidence="1">
    <location>
        <begin position="1"/>
        <end position="46"/>
    </location>
</feature>
<organism evidence="2 3">
    <name type="scientific">Macrostomum lignano</name>
    <dbReference type="NCBI Taxonomy" id="282301"/>
    <lineage>
        <taxon>Eukaryota</taxon>
        <taxon>Metazoa</taxon>
        <taxon>Spiralia</taxon>
        <taxon>Lophotrochozoa</taxon>
        <taxon>Platyhelminthes</taxon>
        <taxon>Rhabditophora</taxon>
        <taxon>Macrostomorpha</taxon>
        <taxon>Macrostomida</taxon>
        <taxon>Macrostomidae</taxon>
        <taxon>Macrostomum</taxon>
    </lineage>
</organism>
<name>A0A1I8FND7_9PLAT</name>
<protein>
    <submittedName>
        <fullName evidence="3">DDE_5 domain-containing protein</fullName>
    </submittedName>
</protein>
<keyword evidence="2" id="KW-1185">Reference proteome</keyword>
<dbReference type="AlphaFoldDB" id="A0A1I8FND7"/>
<accession>A0A1I8FND7</accession>
<sequence length="296" mass="32180">LQFGHRGAPVSPAIRGSPSHSLLPPRPAATDVASAAPPLPPTAARKAAPALLSPQTADAGSLASQVGLPDSLPSLAESAIERRRRRPRTAALAGDCSSSKRRCLGRTCCTRTLRWGLYRLIDYRSITYKTEVARGHKKPWPKGLRLGSAWQPIGAAILWRRTGEGAARPESFLTIPAVCRSISVCWASVQALSARCLQPRAARGQRCWLQTLVESRGWGPTVLFVADTDKAPSTWPWPAILSWSILKHDTLVMTVDALRKSRPRLLHHLSRRDPAGIAQSGLDEPQATHFTGHYQA</sequence>
<dbReference type="Proteomes" id="UP000095280">
    <property type="component" value="Unplaced"/>
</dbReference>
<evidence type="ECO:0000313" key="3">
    <source>
        <dbReference type="WBParaSite" id="maker-unitig_40936-snap-gene-0.3-mRNA-1"/>
    </source>
</evidence>
<evidence type="ECO:0000313" key="2">
    <source>
        <dbReference type="Proteomes" id="UP000095280"/>
    </source>
</evidence>
<evidence type="ECO:0000256" key="1">
    <source>
        <dbReference type="SAM" id="MobiDB-lite"/>
    </source>
</evidence>